<evidence type="ECO:0000313" key="3">
    <source>
        <dbReference type="EMBL" id="BAN03036.1"/>
    </source>
</evidence>
<keyword evidence="2" id="KW-1133">Transmembrane helix</keyword>
<feature type="compositionally biased region" description="Acidic residues" evidence="1">
    <location>
        <begin position="10"/>
        <end position="19"/>
    </location>
</feature>
<evidence type="ECO:0000256" key="2">
    <source>
        <dbReference type="SAM" id="Phobius"/>
    </source>
</evidence>
<keyword evidence="4" id="KW-1185">Reference proteome</keyword>
<dbReference type="AlphaFoldDB" id="A0A6C7EGE8"/>
<reference evidence="3 4" key="1">
    <citation type="journal article" date="2013" name="Int. J. Syst. Evol. Microbiol.">
        <title>Ilumatobacter nonamiense sp. nov. and Ilumatobacter coccineum sp. nov., isolated from seashore sand.</title>
        <authorList>
            <person name="Matsumoto A."/>
            <person name="Kasai H."/>
            <person name="Matsuo Y."/>
            <person name="Shizuri Y."/>
            <person name="Ichikawa N."/>
            <person name="Fujita N."/>
            <person name="Omura S."/>
            <person name="Takahashi Y."/>
        </authorList>
    </citation>
    <scope>NUCLEOTIDE SEQUENCE [LARGE SCALE GENOMIC DNA]</scope>
    <source>
        <strain evidence="4">NBRC 103263 / KCTC 29153 / YM16-304</strain>
    </source>
</reference>
<feature type="transmembrane region" description="Helical" evidence="2">
    <location>
        <begin position="34"/>
        <end position="51"/>
    </location>
</feature>
<keyword evidence="2" id="KW-0812">Transmembrane</keyword>
<gene>
    <name evidence="3" type="ORF">YM304_27220</name>
</gene>
<evidence type="ECO:0000256" key="1">
    <source>
        <dbReference type="SAM" id="MobiDB-lite"/>
    </source>
</evidence>
<dbReference type="EMBL" id="AP012057">
    <property type="protein sequence ID" value="BAN03036.1"/>
    <property type="molecule type" value="Genomic_DNA"/>
</dbReference>
<feature type="transmembrane region" description="Helical" evidence="2">
    <location>
        <begin position="57"/>
        <end position="74"/>
    </location>
</feature>
<dbReference type="Proteomes" id="UP000011863">
    <property type="component" value="Chromosome"/>
</dbReference>
<sequence>MSAIVSSSDSTDDITEEPTTDFRGSRRLVGAEEWFWYLAAAITYILLGIWHKWLLNWFVGPAWLVAFIVIGPWLTDRIGLTSRHVRRDGTTGDVAR</sequence>
<proteinExistence type="predicted"/>
<accession>A0A6C7EGE8</accession>
<organism evidence="3 4">
    <name type="scientific">Ilumatobacter coccineus (strain NBRC 103263 / KCTC 29153 / YM16-304)</name>
    <dbReference type="NCBI Taxonomy" id="1313172"/>
    <lineage>
        <taxon>Bacteria</taxon>
        <taxon>Bacillati</taxon>
        <taxon>Actinomycetota</taxon>
        <taxon>Acidimicrobiia</taxon>
        <taxon>Acidimicrobiales</taxon>
        <taxon>Ilumatobacteraceae</taxon>
        <taxon>Ilumatobacter</taxon>
    </lineage>
</organism>
<feature type="region of interest" description="Disordered" evidence="1">
    <location>
        <begin position="1"/>
        <end position="21"/>
    </location>
</feature>
<name>A0A6C7EGE8_ILUCY</name>
<keyword evidence="2" id="KW-0472">Membrane</keyword>
<dbReference type="KEGG" id="aym:YM304_27220"/>
<protein>
    <submittedName>
        <fullName evidence="3">Uncharacterized protein</fullName>
    </submittedName>
</protein>
<evidence type="ECO:0000313" key="4">
    <source>
        <dbReference type="Proteomes" id="UP000011863"/>
    </source>
</evidence>